<dbReference type="GO" id="GO:1990481">
    <property type="term" value="P:mRNA pseudouridine synthesis"/>
    <property type="evidence" value="ECO:0007669"/>
    <property type="project" value="TreeGrafter"/>
</dbReference>
<proteinExistence type="inferred from homology"/>
<evidence type="ECO:0000256" key="3">
    <source>
        <dbReference type="ARBA" id="ARBA00022694"/>
    </source>
</evidence>
<dbReference type="PANTHER" id="PTHR13767">
    <property type="entry name" value="TRNA-PSEUDOURIDINE SYNTHASE"/>
    <property type="match status" value="1"/>
</dbReference>
<evidence type="ECO:0000313" key="8">
    <source>
        <dbReference type="Proteomes" id="UP000184322"/>
    </source>
</evidence>
<evidence type="ECO:0000256" key="4">
    <source>
        <dbReference type="ARBA" id="ARBA00023235"/>
    </source>
</evidence>
<gene>
    <name evidence="5" type="primary">truB</name>
    <name evidence="7" type="ORF">BLA55_01955</name>
</gene>
<dbReference type="Gene3D" id="3.30.2350.10">
    <property type="entry name" value="Pseudouridine synthase"/>
    <property type="match status" value="1"/>
</dbReference>
<dbReference type="PANTHER" id="PTHR13767:SF2">
    <property type="entry name" value="PSEUDOURIDYLATE SYNTHASE TRUB1"/>
    <property type="match status" value="1"/>
</dbReference>
<dbReference type="HAMAP" id="MF_01080">
    <property type="entry name" value="TruB_bact"/>
    <property type="match status" value="1"/>
</dbReference>
<evidence type="ECO:0000256" key="5">
    <source>
        <dbReference type="HAMAP-Rule" id="MF_01080"/>
    </source>
</evidence>
<dbReference type="InterPro" id="IPR020103">
    <property type="entry name" value="PsdUridine_synth_cat_dom_sf"/>
</dbReference>
<dbReference type="NCBIfam" id="TIGR00431">
    <property type="entry name" value="TruB"/>
    <property type="match status" value="1"/>
</dbReference>
<dbReference type="GO" id="GO:0160148">
    <property type="term" value="F:tRNA pseudouridine(55) synthase activity"/>
    <property type="evidence" value="ECO:0007669"/>
    <property type="project" value="UniProtKB-EC"/>
</dbReference>
<dbReference type="EMBL" id="CP017813">
    <property type="protein sequence ID" value="APJ38431.1"/>
    <property type="molecule type" value="Genomic_DNA"/>
</dbReference>
<dbReference type="RefSeq" id="WP_073372434.1">
    <property type="nucleotide sequence ID" value="NZ_CP017813.1"/>
</dbReference>
<dbReference type="SUPFAM" id="SSF55120">
    <property type="entry name" value="Pseudouridine synthase"/>
    <property type="match status" value="1"/>
</dbReference>
<dbReference type="Proteomes" id="UP000184322">
    <property type="component" value="Chromosome"/>
</dbReference>
<keyword evidence="8" id="KW-1185">Reference proteome</keyword>
<dbReference type="OrthoDB" id="9802309at2"/>
<protein>
    <recommendedName>
        <fullName evidence="5">tRNA pseudouridine synthase B</fullName>
        <ecNumber evidence="5">5.4.99.25</ecNumber>
    </recommendedName>
    <alternativeName>
        <fullName evidence="5">tRNA pseudouridine(55) synthase</fullName>
        <shortName evidence="5">Psi55 synthase</shortName>
    </alternativeName>
    <alternativeName>
        <fullName evidence="5">tRNA pseudouridylate synthase</fullName>
    </alternativeName>
    <alternativeName>
        <fullName evidence="5">tRNA-uridine isomerase</fullName>
    </alternativeName>
</protein>
<keyword evidence="4 5" id="KW-0413">Isomerase</keyword>
<comment type="catalytic activity">
    <reaction evidence="1 5">
        <text>uridine(55) in tRNA = pseudouridine(55) in tRNA</text>
        <dbReference type="Rhea" id="RHEA:42532"/>
        <dbReference type="Rhea" id="RHEA-COMP:10101"/>
        <dbReference type="Rhea" id="RHEA-COMP:10102"/>
        <dbReference type="ChEBI" id="CHEBI:65314"/>
        <dbReference type="ChEBI" id="CHEBI:65315"/>
        <dbReference type="EC" id="5.4.99.25"/>
    </reaction>
</comment>
<feature type="domain" description="Pseudouridine synthase II N-terminal" evidence="6">
    <location>
        <begin position="25"/>
        <end position="170"/>
    </location>
</feature>
<feature type="active site" description="Nucleophile" evidence="5">
    <location>
        <position position="36"/>
    </location>
</feature>
<dbReference type="GO" id="GO:0003723">
    <property type="term" value="F:RNA binding"/>
    <property type="evidence" value="ECO:0007669"/>
    <property type="project" value="InterPro"/>
</dbReference>
<dbReference type="AlphaFoldDB" id="A0A1L4FS40"/>
<accession>A0A1L4FS40</accession>
<name>A0A1L4FS40_9BACT</name>
<dbReference type="Pfam" id="PF01509">
    <property type="entry name" value="TruB_N"/>
    <property type="match status" value="1"/>
</dbReference>
<comment type="function">
    <text evidence="5">Responsible for synthesis of pseudouridine from uracil-55 in the psi GC loop of transfer RNAs.</text>
</comment>
<evidence type="ECO:0000256" key="2">
    <source>
        <dbReference type="ARBA" id="ARBA00005642"/>
    </source>
</evidence>
<evidence type="ECO:0000259" key="6">
    <source>
        <dbReference type="Pfam" id="PF01509"/>
    </source>
</evidence>
<evidence type="ECO:0000313" key="7">
    <source>
        <dbReference type="EMBL" id="APJ38431.1"/>
    </source>
</evidence>
<sequence>MFYLIKKNKDISSFSAIRQFAKEHGIKKIGHTGTLDPLATGLLLVASDEDTKLIQYIDNKIKGYIVEGQFGYSTDSYDSTGNVTNQVDSVVDLETLNQQLLKLSRIDFQYPPVFSAKKINGKKAYDLARQNIHVEMKKQKIKVFDYQLLHFNQETQKFKIYFQVSEGTYIRTLVHDLGLMCNSLGTMLELDRCEIGELSSNLLGGDDYKKIEYSQLFKLPTYSFSKKDYLFLKDGRNIIINEPDGIYLLINSKNEVAGILEVNNYVGKVKKMFLKRLSVYE</sequence>
<dbReference type="GO" id="GO:0031119">
    <property type="term" value="P:tRNA pseudouridine synthesis"/>
    <property type="evidence" value="ECO:0007669"/>
    <property type="project" value="UniProtKB-UniRule"/>
</dbReference>
<evidence type="ECO:0000256" key="1">
    <source>
        <dbReference type="ARBA" id="ARBA00000385"/>
    </source>
</evidence>
<dbReference type="InterPro" id="IPR002501">
    <property type="entry name" value="PsdUridine_synth_N"/>
</dbReference>
<dbReference type="EC" id="5.4.99.25" evidence="5"/>
<organism evidence="7 8">
    <name type="scientific">Mycoplasmopsis pullorum</name>
    <dbReference type="NCBI Taxonomy" id="48003"/>
    <lineage>
        <taxon>Bacteria</taxon>
        <taxon>Bacillati</taxon>
        <taxon>Mycoplasmatota</taxon>
        <taxon>Mycoplasmoidales</taxon>
        <taxon>Metamycoplasmataceae</taxon>
        <taxon>Mycoplasmopsis</taxon>
    </lineage>
</organism>
<dbReference type="KEGG" id="mpul:BLA55_01955"/>
<dbReference type="InterPro" id="IPR014780">
    <property type="entry name" value="tRNA_psdUridine_synth_TruB"/>
</dbReference>
<reference evidence="8" key="1">
    <citation type="submission" date="2016-10" db="EMBL/GenBank/DDBJ databases">
        <authorList>
            <person name="Beylefeld A."/>
            <person name="Abolnik C."/>
        </authorList>
    </citation>
    <scope>NUCLEOTIDE SEQUENCE [LARGE SCALE GENOMIC DNA]</scope>
    <source>
        <strain evidence="8">B359_6</strain>
    </source>
</reference>
<dbReference type="STRING" id="48003.BLA55_01955"/>
<comment type="similarity">
    <text evidence="2 5">Belongs to the pseudouridine synthase TruB family. Type 1 subfamily.</text>
</comment>
<keyword evidence="3 5" id="KW-0819">tRNA processing</keyword>